<name>A0A9J6E363_RHIMP</name>
<dbReference type="Proteomes" id="UP000821866">
    <property type="component" value="Chromosome 4"/>
</dbReference>
<gene>
    <name evidence="2" type="ORF">HPB51_020874</name>
</gene>
<reference evidence="2" key="1">
    <citation type="journal article" date="2020" name="Cell">
        <title>Large-Scale Comparative Analyses of Tick Genomes Elucidate Their Genetic Diversity and Vector Capacities.</title>
        <authorList>
            <consortium name="Tick Genome and Microbiome Consortium (TIGMIC)"/>
            <person name="Jia N."/>
            <person name="Wang J."/>
            <person name="Shi W."/>
            <person name="Du L."/>
            <person name="Sun Y."/>
            <person name="Zhan W."/>
            <person name="Jiang J.F."/>
            <person name="Wang Q."/>
            <person name="Zhang B."/>
            <person name="Ji P."/>
            <person name="Bell-Sakyi L."/>
            <person name="Cui X.M."/>
            <person name="Yuan T.T."/>
            <person name="Jiang B.G."/>
            <person name="Yang W.F."/>
            <person name="Lam T.T."/>
            <person name="Chang Q.C."/>
            <person name="Ding S.J."/>
            <person name="Wang X.J."/>
            <person name="Zhu J.G."/>
            <person name="Ruan X.D."/>
            <person name="Zhao L."/>
            <person name="Wei J.T."/>
            <person name="Ye R.Z."/>
            <person name="Que T.C."/>
            <person name="Du C.H."/>
            <person name="Zhou Y.H."/>
            <person name="Cheng J.X."/>
            <person name="Dai P.F."/>
            <person name="Guo W.B."/>
            <person name="Han X.H."/>
            <person name="Huang E.J."/>
            <person name="Li L.F."/>
            <person name="Wei W."/>
            <person name="Gao Y.C."/>
            <person name="Liu J.Z."/>
            <person name="Shao H.Z."/>
            <person name="Wang X."/>
            <person name="Wang C.C."/>
            <person name="Yang T.C."/>
            <person name="Huo Q.B."/>
            <person name="Li W."/>
            <person name="Chen H.Y."/>
            <person name="Chen S.E."/>
            <person name="Zhou L.G."/>
            <person name="Ni X.B."/>
            <person name="Tian J.H."/>
            <person name="Sheng Y."/>
            <person name="Liu T."/>
            <person name="Pan Y.S."/>
            <person name="Xia L.Y."/>
            <person name="Li J."/>
            <person name="Zhao F."/>
            <person name="Cao W.C."/>
        </authorList>
    </citation>
    <scope>NUCLEOTIDE SEQUENCE</scope>
    <source>
        <strain evidence="2">Rmic-2018</strain>
    </source>
</reference>
<protein>
    <recommendedName>
        <fullName evidence="1">PiggyBac transposable element-derived protein domain-containing protein</fullName>
    </recommendedName>
</protein>
<evidence type="ECO:0000313" key="3">
    <source>
        <dbReference type="Proteomes" id="UP000821866"/>
    </source>
</evidence>
<sequence length="138" mass="15888">MNEHSTKFFQPRKSLSVDGRMVNSKARSGIRQYIKDKVVKWGYKLWVLADPQTGYTIQFYVYTGKREKASANGLAFDVVTKLCEPYLDQGYHIYMDNFYTSTALPEFAEKVYAGLRHNKEGSPWISATDERQQLGEEG</sequence>
<proteinExistence type="predicted"/>
<dbReference type="AlphaFoldDB" id="A0A9J6E363"/>
<feature type="domain" description="PiggyBac transposable element-derived protein" evidence="1">
    <location>
        <begin position="1"/>
        <end position="104"/>
    </location>
</feature>
<organism evidence="2 3">
    <name type="scientific">Rhipicephalus microplus</name>
    <name type="common">Cattle tick</name>
    <name type="synonym">Boophilus microplus</name>
    <dbReference type="NCBI Taxonomy" id="6941"/>
    <lineage>
        <taxon>Eukaryota</taxon>
        <taxon>Metazoa</taxon>
        <taxon>Ecdysozoa</taxon>
        <taxon>Arthropoda</taxon>
        <taxon>Chelicerata</taxon>
        <taxon>Arachnida</taxon>
        <taxon>Acari</taxon>
        <taxon>Parasitiformes</taxon>
        <taxon>Ixodida</taxon>
        <taxon>Ixodoidea</taxon>
        <taxon>Ixodidae</taxon>
        <taxon>Rhipicephalinae</taxon>
        <taxon>Rhipicephalus</taxon>
        <taxon>Boophilus</taxon>
    </lineage>
</organism>
<dbReference type="PANTHER" id="PTHR46599">
    <property type="entry name" value="PIGGYBAC TRANSPOSABLE ELEMENT-DERIVED PROTEIN 4"/>
    <property type="match status" value="1"/>
</dbReference>
<keyword evidence="3" id="KW-1185">Reference proteome</keyword>
<evidence type="ECO:0000259" key="1">
    <source>
        <dbReference type="Pfam" id="PF13843"/>
    </source>
</evidence>
<reference evidence="2" key="2">
    <citation type="submission" date="2021-09" db="EMBL/GenBank/DDBJ databases">
        <authorList>
            <person name="Jia N."/>
            <person name="Wang J."/>
            <person name="Shi W."/>
            <person name="Du L."/>
            <person name="Sun Y."/>
            <person name="Zhan W."/>
            <person name="Jiang J."/>
            <person name="Wang Q."/>
            <person name="Zhang B."/>
            <person name="Ji P."/>
            <person name="Sakyi L.B."/>
            <person name="Cui X."/>
            <person name="Yuan T."/>
            <person name="Jiang B."/>
            <person name="Yang W."/>
            <person name="Lam T.T.-Y."/>
            <person name="Chang Q."/>
            <person name="Ding S."/>
            <person name="Wang X."/>
            <person name="Zhu J."/>
            <person name="Ruan X."/>
            <person name="Zhao L."/>
            <person name="Wei J."/>
            <person name="Que T."/>
            <person name="Du C."/>
            <person name="Cheng J."/>
            <person name="Dai P."/>
            <person name="Han X."/>
            <person name="Huang E."/>
            <person name="Gao Y."/>
            <person name="Liu J."/>
            <person name="Shao H."/>
            <person name="Ye R."/>
            <person name="Li L."/>
            <person name="Wei W."/>
            <person name="Wang X."/>
            <person name="Wang C."/>
            <person name="Huo Q."/>
            <person name="Li W."/>
            <person name="Guo W."/>
            <person name="Chen H."/>
            <person name="Chen S."/>
            <person name="Zhou L."/>
            <person name="Zhou L."/>
            <person name="Ni X."/>
            <person name="Tian J."/>
            <person name="Zhou Y."/>
            <person name="Sheng Y."/>
            <person name="Liu T."/>
            <person name="Pan Y."/>
            <person name="Xia L."/>
            <person name="Li J."/>
            <person name="Zhao F."/>
            <person name="Cao W."/>
        </authorList>
    </citation>
    <scope>NUCLEOTIDE SEQUENCE</scope>
    <source>
        <strain evidence="2">Rmic-2018</strain>
        <tissue evidence="2">Larvae</tissue>
    </source>
</reference>
<comment type="caution">
    <text evidence="2">The sequence shown here is derived from an EMBL/GenBank/DDBJ whole genome shotgun (WGS) entry which is preliminary data.</text>
</comment>
<dbReference type="Pfam" id="PF13843">
    <property type="entry name" value="DDE_Tnp_1_7"/>
    <property type="match status" value="1"/>
</dbReference>
<dbReference type="InterPro" id="IPR029526">
    <property type="entry name" value="PGBD"/>
</dbReference>
<evidence type="ECO:0000313" key="2">
    <source>
        <dbReference type="EMBL" id="KAH8028947.1"/>
    </source>
</evidence>
<dbReference type="PANTHER" id="PTHR46599:SF3">
    <property type="entry name" value="PIGGYBAC TRANSPOSABLE ELEMENT-DERIVED PROTEIN 4"/>
    <property type="match status" value="1"/>
</dbReference>
<dbReference type="EMBL" id="JABSTU010000006">
    <property type="protein sequence ID" value="KAH8028947.1"/>
    <property type="molecule type" value="Genomic_DNA"/>
</dbReference>
<accession>A0A9J6E363</accession>